<evidence type="ECO:0000256" key="1">
    <source>
        <dbReference type="ARBA" id="ARBA00001913"/>
    </source>
</evidence>
<accession>B4GNF3</accession>
<evidence type="ECO:0000256" key="14">
    <source>
        <dbReference type="ARBA" id="ARBA00023180"/>
    </source>
</evidence>
<evidence type="ECO:0000256" key="19">
    <source>
        <dbReference type="PIRSR" id="PIRSR601382-3"/>
    </source>
</evidence>
<dbReference type="eggNOG" id="KOG2204">
    <property type="taxonomic scope" value="Eukaryota"/>
</dbReference>
<keyword evidence="7 20" id="KW-0378">Hydrolase</keyword>
<dbReference type="EMBL" id="CH479186">
    <property type="protein sequence ID" value="EDW39279.1"/>
    <property type="molecule type" value="Genomic_DNA"/>
</dbReference>
<evidence type="ECO:0000256" key="7">
    <source>
        <dbReference type="ARBA" id="ARBA00022801"/>
    </source>
</evidence>
<dbReference type="OrthoDB" id="8118055at2759"/>
<protein>
    <recommendedName>
        <fullName evidence="20">alpha-1,2-Mannosidase</fullName>
        <ecNumber evidence="20">3.2.1.-</ecNumber>
    </recommendedName>
</protein>
<keyword evidence="11" id="KW-0333">Golgi apparatus</keyword>
<dbReference type="HOGENOM" id="CLU_003818_3_2_1"/>
<dbReference type="GO" id="GO:0005975">
    <property type="term" value="P:carbohydrate metabolic process"/>
    <property type="evidence" value="ECO:0007669"/>
    <property type="project" value="InterPro"/>
</dbReference>
<dbReference type="FunFam" id="1.50.10.10:FF:000017">
    <property type="entry name" value="alpha-1,2-Mannosidase"/>
    <property type="match status" value="1"/>
</dbReference>
<dbReference type="EC" id="3.2.1.-" evidence="20"/>
<evidence type="ECO:0000256" key="15">
    <source>
        <dbReference type="ARBA" id="ARBA00023295"/>
    </source>
</evidence>
<comment type="cofactor">
    <cofactor evidence="1 18">
        <name>Ca(2+)</name>
        <dbReference type="ChEBI" id="CHEBI:29108"/>
    </cofactor>
</comment>
<proteinExistence type="inferred from homology"/>
<keyword evidence="13 19" id="KW-1015">Disulfide bond</keyword>
<feature type="disulfide bond" evidence="19">
    <location>
        <begin position="308"/>
        <end position="340"/>
    </location>
</feature>
<dbReference type="GO" id="GO:0000139">
    <property type="term" value="C:Golgi membrane"/>
    <property type="evidence" value="ECO:0007669"/>
    <property type="project" value="UniProtKB-SubCell"/>
</dbReference>
<evidence type="ECO:0000256" key="2">
    <source>
        <dbReference type="ARBA" id="ARBA00004323"/>
    </source>
</evidence>
<keyword evidence="14" id="KW-0325">Glycoprotein</keyword>
<evidence type="ECO:0000256" key="6">
    <source>
        <dbReference type="ARBA" id="ARBA00022723"/>
    </source>
</evidence>
<evidence type="ECO:0000256" key="13">
    <source>
        <dbReference type="ARBA" id="ARBA00023157"/>
    </source>
</evidence>
<evidence type="ECO:0000256" key="12">
    <source>
        <dbReference type="ARBA" id="ARBA00023136"/>
    </source>
</evidence>
<keyword evidence="10" id="KW-1133">Transmembrane helix</keyword>
<evidence type="ECO:0000256" key="18">
    <source>
        <dbReference type="PIRSR" id="PIRSR601382-2"/>
    </source>
</evidence>
<comment type="catalytic activity">
    <reaction evidence="17">
        <text>N(4)-(alpha-D-Man-(1-&gt;2)-alpha-D-Man-(1-&gt;2)-alpha-D-Man-(1-&gt;3)-[alpha-D-Man-(1-&gt;2)-alpha-D-Man-(1-&gt;3)-[alpha-D-Man-(1-&gt;2)-alpha-D-Man-(1-&gt;6)]-alpha-D-Man-(1-&gt;6)]-beta-D-Man-(1-&gt;4)-beta-D-GlcNAc-(1-&gt;4)-beta-D-GlcNAc)-L-asparaginyl-[protein] (N-glucan mannose isomer 9A1,2,3B1,2,3) + 4 H2O = N(4)-(alpha-D-Man-(1-&gt;3)-[alpha-D-Man-(1-&gt;3)-[alpha-D-Man-(1-&gt;6)]-alpha-D-Man-(1-&gt;6)]-beta-D-Man-(1-&gt;4)-beta-D-GlcNAc-(1-&gt;4)-beta-D-GlcNAc)-L-asparaginyl-[protein] (N-glucan mannose isomer 5A1,2) + 4 beta-D-mannose</text>
        <dbReference type="Rhea" id="RHEA:56008"/>
        <dbReference type="Rhea" id="RHEA-COMP:14356"/>
        <dbReference type="Rhea" id="RHEA-COMP:14367"/>
        <dbReference type="ChEBI" id="CHEBI:15377"/>
        <dbReference type="ChEBI" id="CHEBI:28563"/>
        <dbReference type="ChEBI" id="CHEBI:59087"/>
        <dbReference type="ChEBI" id="CHEBI:139493"/>
        <dbReference type="EC" id="3.2.1.113"/>
    </reaction>
</comment>
<name>B4GNF3_DROPE</name>
<evidence type="ECO:0000256" key="20">
    <source>
        <dbReference type="RuleBase" id="RU361193"/>
    </source>
</evidence>
<keyword evidence="8 18" id="KW-0106">Calcium</keyword>
<reference evidence="21 22" key="1">
    <citation type="journal article" date="2007" name="Nature">
        <title>Evolution of genes and genomes on the Drosophila phylogeny.</title>
        <authorList>
            <consortium name="Drosophila 12 Genomes Consortium"/>
            <person name="Clark A.G."/>
            <person name="Eisen M.B."/>
            <person name="Smith D.R."/>
            <person name="Bergman C.M."/>
            <person name="Oliver B."/>
            <person name="Markow T.A."/>
            <person name="Kaufman T.C."/>
            <person name="Kellis M."/>
            <person name="Gelbart W."/>
            <person name="Iyer V.N."/>
            <person name="Pollard D.A."/>
            <person name="Sackton T.B."/>
            <person name="Larracuente A.M."/>
            <person name="Singh N.D."/>
            <person name="Abad J.P."/>
            <person name="Abt D.N."/>
            <person name="Adryan B."/>
            <person name="Aguade M."/>
            <person name="Akashi H."/>
            <person name="Anderson W.W."/>
            <person name="Aquadro C.F."/>
            <person name="Ardell D.H."/>
            <person name="Arguello R."/>
            <person name="Artieri C.G."/>
            <person name="Barbash D.A."/>
            <person name="Barker D."/>
            <person name="Barsanti P."/>
            <person name="Batterham P."/>
            <person name="Batzoglou S."/>
            <person name="Begun D."/>
            <person name="Bhutkar A."/>
            <person name="Blanco E."/>
            <person name="Bosak S.A."/>
            <person name="Bradley R.K."/>
            <person name="Brand A.D."/>
            <person name="Brent M.R."/>
            <person name="Brooks A.N."/>
            <person name="Brown R.H."/>
            <person name="Butlin R.K."/>
            <person name="Caggese C."/>
            <person name="Calvi B.R."/>
            <person name="Bernardo de Carvalho A."/>
            <person name="Caspi A."/>
            <person name="Castrezana S."/>
            <person name="Celniker S.E."/>
            <person name="Chang J.L."/>
            <person name="Chapple C."/>
            <person name="Chatterji S."/>
            <person name="Chinwalla A."/>
            <person name="Civetta A."/>
            <person name="Clifton S.W."/>
            <person name="Comeron J.M."/>
            <person name="Costello J.C."/>
            <person name="Coyne J.A."/>
            <person name="Daub J."/>
            <person name="David R.G."/>
            <person name="Delcher A.L."/>
            <person name="Delehaunty K."/>
            <person name="Do C.B."/>
            <person name="Ebling H."/>
            <person name="Edwards K."/>
            <person name="Eickbush T."/>
            <person name="Evans J.D."/>
            <person name="Filipski A."/>
            <person name="Findeiss S."/>
            <person name="Freyhult E."/>
            <person name="Fulton L."/>
            <person name="Fulton R."/>
            <person name="Garcia A.C."/>
            <person name="Gardiner A."/>
            <person name="Garfield D.A."/>
            <person name="Garvin B.E."/>
            <person name="Gibson G."/>
            <person name="Gilbert D."/>
            <person name="Gnerre S."/>
            <person name="Godfrey J."/>
            <person name="Good R."/>
            <person name="Gotea V."/>
            <person name="Gravely B."/>
            <person name="Greenberg A.J."/>
            <person name="Griffiths-Jones S."/>
            <person name="Gross S."/>
            <person name="Guigo R."/>
            <person name="Gustafson E.A."/>
            <person name="Haerty W."/>
            <person name="Hahn M.W."/>
            <person name="Halligan D.L."/>
            <person name="Halpern A.L."/>
            <person name="Halter G.M."/>
            <person name="Han M.V."/>
            <person name="Heger A."/>
            <person name="Hillier L."/>
            <person name="Hinrichs A.S."/>
            <person name="Holmes I."/>
            <person name="Hoskins R.A."/>
            <person name="Hubisz M.J."/>
            <person name="Hultmark D."/>
            <person name="Huntley M.A."/>
            <person name="Jaffe D.B."/>
            <person name="Jagadeeshan S."/>
            <person name="Jeck W.R."/>
            <person name="Johnson J."/>
            <person name="Jones C.D."/>
            <person name="Jordan W.C."/>
            <person name="Karpen G.H."/>
            <person name="Kataoka E."/>
            <person name="Keightley P.D."/>
            <person name="Kheradpour P."/>
            <person name="Kirkness E.F."/>
            <person name="Koerich L.B."/>
            <person name="Kristiansen K."/>
            <person name="Kudrna D."/>
            <person name="Kulathinal R.J."/>
            <person name="Kumar S."/>
            <person name="Kwok R."/>
            <person name="Lander E."/>
            <person name="Langley C.H."/>
            <person name="Lapoint R."/>
            <person name="Lazzaro B.P."/>
            <person name="Lee S.J."/>
            <person name="Levesque L."/>
            <person name="Li R."/>
            <person name="Lin C.F."/>
            <person name="Lin M.F."/>
            <person name="Lindblad-Toh K."/>
            <person name="Llopart A."/>
            <person name="Long M."/>
            <person name="Low L."/>
            <person name="Lozovsky E."/>
            <person name="Lu J."/>
            <person name="Luo M."/>
            <person name="Machado C.A."/>
            <person name="Makalowski W."/>
            <person name="Marzo M."/>
            <person name="Matsuda M."/>
            <person name="Matzkin L."/>
            <person name="McAllister B."/>
            <person name="McBride C.S."/>
            <person name="McKernan B."/>
            <person name="McKernan K."/>
            <person name="Mendez-Lago M."/>
            <person name="Minx P."/>
            <person name="Mollenhauer M.U."/>
            <person name="Montooth K."/>
            <person name="Mount S.M."/>
            <person name="Mu X."/>
            <person name="Myers E."/>
            <person name="Negre B."/>
            <person name="Newfeld S."/>
            <person name="Nielsen R."/>
            <person name="Noor M.A."/>
            <person name="O'Grady P."/>
            <person name="Pachter L."/>
            <person name="Papaceit M."/>
            <person name="Parisi M.J."/>
            <person name="Parisi M."/>
            <person name="Parts L."/>
            <person name="Pedersen J.S."/>
            <person name="Pesole G."/>
            <person name="Phillippy A.M."/>
            <person name="Ponting C.P."/>
            <person name="Pop M."/>
            <person name="Porcelli D."/>
            <person name="Powell J.R."/>
            <person name="Prohaska S."/>
            <person name="Pruitt K."/>
            <person name="Puig M."/>
            <person name="Quesneville H."/>
            <person name="Ram K.R."/>
            <person name="Rand D."/>
            <person name="Rasmussen M.D."/>
            <person name="Reed L.K."/>
            <person name="Reenan R."/>
            <person name="Reily A."/>
            <person name="Remington K.A."/>
            <person name="Rieger T.T."/>
            <person name="Ritchie M.G."/>
            <person name="Robin C."/>
            <person name="Rogers Y.H."/>
            <person name="Rohde C."/>
            <person name="Rozas J."/>
            <person name="Rubenfield M.J."/>
            <person name="Ruiz A."/>
            <person name="Russo S."/>
            <person name="Salzberg S.L."/>
            <person name="Sanchez-Gracia A."/>
            <person name="Saranga D.J."/>
            <person name="Sato H."/>
            <person name="Schaeffer S.W."/>
            <person name="Schatz M.C."/>
            <person name="Schlenke T."/>
            <person name="Schwartz R."/>
            <person name="Segarra C."/>
            <person name="Singh R.S."/>
            <person name="Sirot L."/>
            <person name="Sirota M."/>
            <person name="Sisneros N.B."/>
            <person name="Smith C.D."/>
            <person name="Smith T.F."/>
            <person name="Spieth J."/>
            <person name="Stage D.E."/>
            <person name="Stark A."/>
            <person name="Stephan W."/>
            <person name="Strausberg R.L."/>
            <person name="Strempel S."/>
            <person name="Sturgill D."/>
            <person name="Sutton G."/>
            <person name="Sutton G.G."/>
            <person name="Tao W."/>
            <person name="Teichmann S."/>
            <person name="Tobari Y.N."/>
            <person name="Tomimura Y."/>
            <person name="Tsolas J.M."/>
            <person name="Valente V.L."/>
            <person name="Venter E."/>
            <person name="Venter J.C."/>
            <person name="Vicario S."/>
            <person name="Vieira F.G."/>
            <person name="Vilella A.J."/>
            <person name="Villasante A."/>
            <person name="Walenz B."/>
            <person name="Wang J."/>
            <person name="Wasserman M."/>
            <person name="Watts T."/>
            <person name="Wilson D."/>
            <person name="Wilson R.K."/>
            <person name="Wing R.A."/>
            <person name="Wolfner M.F."/>
            <person name="Wong A."/>
            <person name="Wong G.K."/>
            <person name="Wu C.I."/>
            <person name="Wu G."/>
            <person name="Yamamoto D."/>
            <person name="Yang H.P."/>
            <person name="Yang S.P."/>
            <person name="Yorke J.A."/>
            <person name="Yoshida K."/>
            <person name="Zdobnov E."/>
            <person name="Zhang P."/>
            <person name="Zhang Y."/>
            <person name="Zimin A.V."/>
            <person name="Baldwin J."/>
            <person name="Abdouelleil A."/>
            <person name="Abdulkadir J."/>
            <person name="Abebe A."/>
            <person name="Abera B."/>
            <person name="Abreu J."/>
            <person name="Acer S.C."/>
            <person name="Aftuck L."/>
            <person name="Alexander A."/>
            <person name="An P."/>
            <person name="Anderson E."/>
            <person name="Anderson S."/>
            <person name="Arachi H."/>
            <person name="Azer M."/>
            <person name="Bachantsang P."/>
            <person name="Barry A."/>
            <person name="Bayul T."/>
            <person name="Berlin A."/>
            <person name="Bessette D."/>
            <person name="Bloom T."/>
            <person name="Blye J."/>
            <person name="Boguslavskiy L."/>
            <person name="Bonnet C."/>
            <person name="Boukhgalter B."/>
            <person name="Bourzgui I."/>
            <person name="Brown A."/>
            <person name="Cahill P."/>
            <person name="Channer S."/>
            <person name="Cheshatsang Y."/>
            <person name="Chuda L."/>
            <person name="Citroen M."/>
            <person name="Collymore A."/>
            <person name="Cooke P."/>
            <person name="Costello M."/>
            <person name="D'Aco K."/>
            <person name="Daza R."/>
            <person name="De Haan G."/>
            <person name="DeGray S."/>
            <person name="DeMaso C."/>
            <person name="Dhargay N."/>
            <person name="Dooley K."/>
            <person name="Dooley E."/>
            <person name="Doricent M."/>
            <person name="Dorje P."/>
            <person name="Dorjee K."/>
            <person name="Dupes A."/>
            <person name="Elong R."/>
            <person name="Falk J."/>
            <person name="Farina A."/>
            <person name="Faro S."/>
            <person name="Ferguson D."/>
            <person name="Fisher S."/>
            <person name="Foley C.D."/>
            <person name="Franke A."/>
            <person name="Friedrich D."/>
            <person name="Gadbois L."/>
            <person name="Gearin G."/>
            <person name="Gearin C.R."/>
            <person name="Giannoukos G."/>
            <person name="Goode T."/>
            <person name="Graham J."/>
            <person name="Grandbois E."/>
            <person name="Grewal S."/>
            <person name="Gyaltsen K."/>
            <person name="Hafez N."/>
            <person name="Hagos B."/>
            <person name="Hall J."/>
            <person name="Henson C."/>
            <person name="Hollinger A."/>
            <person name="Honan T."/>
            <person name="Huard M.D."/>
            <person name="Hughes L."/>
            <person name="Hurhula B."/>
            <person name="Husby M.E."/>
            <person name="Kamat A."/>
            <person name="Kanga B."/>
            <person name="Kashin S."/>
            <person name="Khazanovich D."/>
            <person name="Kisner P."/>
            <person name="Lance K."/>
            <person name="Lara M."/>
            <person name="Lee W."/>
            <person name="Lennon N."/>
            <person name="Letendre F."/>
            <person name="LeVine R."/>
            <person name="Lipovsky A."/>
            <person name="Liu X."/>
            <person name="Liu J."/>
            <person name="Liu S."/>
            <person name="Lokyitsang T."/>
            <person name="Lokyitsang Y."/>
            <person name="Lubonja R."/>
            <person name="Lui A."/>
            <person name="MacDonald P."/>
            <person name="Magnisalis V."/>
            <person name="Maru K."/>
            <person name="Matthews C."/>
            <person name="McCusker W."/>
            <person name="McDonough S."/>
            <person name="Mehta T."/>
            <person name="Meldrim J."/>
            <person name="Meneus L."/>
            <person name="Mihai O."/>
            <person name="Mihalev A."/>
            <person name="Mihova T."/>
            <person name="Mittelman R."/>
            <person name="Mlenga V."/>
            <person name="Montmayeur A."/>
            <person name="Mulrain L."/>
            <person name="Navidi A."/>
            <person name="Naylor J."/>
            <person name="Negash T."/>
            <person name="Nguyen T."/>
            <person name="Nguyen N."/>
            <person name="Nicol R."/>
            <person name="Norbu C."/>
            <person name="Norbu N."/>
            <person name="Novod N."/>
            <person name="O'Neill B."/>
            <person name="Osman S."/>
            <person name="Markiewicz E."/>
            <person name="Oyono O.L."/>
            <person name="Patti C."/>
            <person name="Phunkhang P."/>
            <person name="Pierre F."/>
            <person name="Priest M."/>
            <person name="Raghuraman S."/>
            <person name="Rege F."/>
            <person name="Reyes R."/>
            <person name="Rise C."/>
            <person name="Rogov P."/>
            <person name="Ross K."/>
            <person name="Ryan E."/>
            <person name="Settipalli S."/>
            <person name="Shea T."/>
            <person name="Sherpa N."/>
            <person name="Shi L."/>
            <person name="Shih D."/>
            <person name="Sparrow T."/>
            <person name="Spaulding J."/>
            <person name="Stalker J."/>
            <person name="Stange-Thomann N."/>
            <person name="Stavropoulos S."/>
            <person name="Stone C."/>
            <person name="Strader C."/>
            <person name="Tesfaye S."/>
            <person name="Thomson T."/>
            <person name="Thoulutsang Y."/>
            <person name="Thoulutsang D."/>
            <person name="Topham K."/>
            <person name="Topping I."/>
            <person name="Tsamla T."/>
            <person name="Vassiliev H."/>
            <person name="Vo A."/>
            <person name="Wangchuk T."/>
            <person name="Wangdi T."/>
            <person name="Weiand M."/>
            <person name="Wilkinson J."/>
            <person name="Wilson A."/>
            <person name="Yadav S."/>
            <person name="Young G."/>
            <person name="Yu Q."/>
            <person name="Zembek L."/>
            <person name="Zhong D."/>
            <person name="Zimmer A."/>
            <person name="Zwirko Z."/>
            <person name="Jaffe D.B."/>
            <person name="Alvarez P."/>
            <person name="Brockman W."/>
            <person name="Butler J."/>
            <person name="Chin C."/>
            <person name="Gnerre S."/>
            <person name="Grabherr M."/>
            <person name="Kleber M."/>
            <person name="Mauceli E."/>
            <person name="MacCallum I."/>
        </authorList>
    </citation>
    <scope>NUCLEOTIDE SEQUENCE [LARGE SCALE GENOMIC DNA]</scope>
    <source>
        <strain evidence="22">MSH-3 / Tucson 14011-0111.49</strain>
    </source>
</reference>
<dbReference type="PANTHER" id="PTHR11742:SF6">
    <property type="entry name" value="MANNOSYL-OLIGOSACCHARIDE ALPHA-1,2-MANNOSIDASE IA-RELATED"/>
    <property type="match status" value="1"/>
</dbReference>
<dbReference type="KEGG" id="dpe:6595010"/>
<evidence type="ECO:0000256" key="17">
    <source>
        <dbReference type="ARBA" id="ARBA00048605"/>
    </source>
</evidence>
<comment type="catalytic activity">
    <reaction evidence="16">
        <text>N(4)-(alpha-D-Man-(1-&gt;2)-alpha-D-Man-(1-&gt;2)-alpha-D-Man-(1-&gt;3)-[alpha-D-Man-(1-&gt;3)-[alpha-D-Man-(1-&gt;2)-alpha-D-Man-(1-&gt;6)]-alpha-D-Man-(1-&gt;6)]-beta-D-Man-(1-&gt;4)-beta-D-GlcNAc-(1-&gt;4)-beta-D-GlcNAc)-L-asparaginyl-[protein] (N-glucan mannose isomer 8A1,2,3B1,3) + 3 H2O = N(4)-(alpha-D-Man-(1-&gt;3)-[alpha-D-Man-(1-&gt;3)-[alpha-D-Man-(1-&gt;6)]-alpha-D-Man-(1-&gt;6)]-beta-D-Man-(1-&gt;4)-beta-D-GlcNAc-(1-&gt;4)-beta-D-GlcNAc)-L-asparaginyl-[protein] (N-glucan mannose isomer 5A1,2) + 3 beta-D-mannose</text>
        <dbReference type="Rhea" id="RHEA:56028"/>
        <dbReference type="Rhea" id="RHEA-COMP:14358"/>
        <dbReference type="Rhea" id="RHEA-COMP:14367"/>
        <dbReference type="ChEBI" id="CHEBI:15377"/>
        <dbReference type="ChEBI" id="CHEBI:28563"/>
        <dbReference type="ChEBI" id="CHEBI:59087"/>
        <dbReference type="ChEBI" id="CHEBI:60628"/>
        <dbReference type="EC" id="3.2.1.113"/>
    </reaction>
</comment>
<dbReference type="InterPro" id="IPR036026">
    <property type="entry name" value="Seven-hairpin_glycosidases"/>
</dbReference>
<dbReference type="PhylomeDB" id="B4GNF3"/>
<evidence type="ECO:0000256" key="9">
    <source>
        <dbReference type="ARBA" id="ARBA00022968"/>
    </source>
</evidence>
<dbReference type="STRING" id="7234.B4GNF3"/>
<organism evidence="22">
    <name type="scientific">Drosophila persimilis</name>
    <name type="common">Fruit fly</name>
    <dbReference type="NCBI Taxonomy" id="7234"/>
    <lineage>
        <taxon>Eukaryota</taxon>
        <taxon>Metazoa</taxon>
        <taxon>Ecdysozoa</taxon>
        <taxon>Arthropoda</taxon>
        <taxon>Hexapoda</taxon>
        <taxon>Insecta</taxon>
        <taxon>Pterygota</taxon>
        <taxon>Neoptera</taxon>
        <taxon>Endopterygota</taxon>
        <taxon>Diptera</taxon>
        <taxon>Brachycera</taxon>
        <taxon>Muscomorpha</taxon>
        <taxon>Ephydroidea</taxon>
        <taxon>Drosophilidae</taxon>
        <taxon>Drosophila</taxon>
        <taxon>Sophophora</taxon>
    </lineage>
</organism>
<evidence type="ECO:0000256" key="10">
    <source>
        <dbReference type="ARBA" id="ARBA00022989"/>
    </source>
</evidence>
<dbReference type="InterPro" id="IPR050749">
    <property type="entry name" value="Glycosyl_Hydrolase_47"/>
</dbReference>
<evidence type="ECO:0000256" key="8">
    <source>
        <dbReference type="ARBA" id="ARBA00022837"/>
    </source>
</evidence>
<keyword evidence="9" id="KW-0735">Signal-anchor</keyword>
<evidence type="ECO:0000256" key="16">
    <source>
        <dbReference type="ARBA" id="ARBA00047669"/>
    </source>
</evidence>
<dbReference type="Proteomes" id="UP000008744">
    <property type="component" value="Unassembled WGS sequence"/>
</dbReference>
<dbReference type="InterPro" id="IPR001382">
    <property type="entry name" value="Glyco_hydro_47"/>
</dbReference>
<dbReference type="InterPro" id="IPR012341">
    <property type="entry name" value="6hp_glycosidase-like_sf"/>
</dbReference>
<comment type="pathway">
    <text evidence="3">Protein modification; protein glycosylation.</text>
</comment>
<sequence length="482" mass="54780">MALHLYRGWSAESCPEDKGKGELGTDHHLDLSGRRQKIREMMLHAWRNYHRYAWGSNELCPISRRGCLGGVFVNHNLGASVIEGLDTLHIMGFEDEYKQGRDWIESTFEMDNVNALLSVFELTARLLGSMLSLYALTGDPLYKNKALQIADKILPAFETPTGIPKSIVNPRSKNAQSSHFNDISEFGALHMEFSYLSDITGIAVYRERVQGIRKVLGNMTKPNGLYPNLISVRTGKWISADSAISRFHDSLLKSWVQSGKMDAESRQMYTDAILGILQNIVTVTTNGDIYVSDYINGSPSHRMDHVSCFSGGHFAYGVSQLLMKHWEKYAEVGIGITETCHKSYEQTPTKLGPEVIVFPYNAQDQSSPHQKNRFMLYPDVVESYFLLWRLTNDERYRSFGWDIVQAMEKYCRTPFGYTGIRNVYDMPPESDDLQPSWFLGKTLKYLFLLFSDDDVISLDEWVLNSAGHPLPIKGVNAYRESD</sequence>
<feature type="binding site" evidence="18">
    <location>
        <position position="465"/>
    </location>
    <ligand>
        <name>Ca(2+)</name>
        <dbReference type="ChEBI" id="CHEBI:29108"/>
    </ligand>
</feature>
<evidence type="ECO:0000256" key="4">
    <source>
        <dbReference type="ARBA" id="ARBA00007658"/>
    </source>
</evidence>
<keyword evidence="22" id="KW-1185">Reference proteome</keyword>
<evidence type="ECO:0000313" key="21">
    <source>
        <dbReference type="EMBL" id="EDW39279.1"/>
    </source>
</evidence>
<evidence type="ECO:0000256" key="11">
    <source>
        <dbReference type="ARBA" id="ARBA00023034"/>
    </source>
</evidence>
<dbReference type="GO" id="GO:0006491">
    <property type="term" value="P:N-glycan processing"/>
    <property type="evidence" value="ECO:0007669"/>
    <property type="project" value="UniProtKB-ARBA"/>
</dbReference>
<gene>
    <name evidence="21" type="primary">Dper\GL13496</name>
    <name evidence="21" type="ORF">Dper_GL13496</name>
</gene>
<dbReference type="GO" id="GO:0005783">
    <property type="term" value="C:endoplasmic reticulum"/>
    <property type="evidence" value="ECO:0007669"/>
    <property type="project" value="TreeGrafter"/>
</dbReference>
<keyword evidence="6 18" id="KW-0479">Metal-binding</keyword>
<dbReference type="PRINTS" id="PR00747">
    <property type="entry name" value="GLYHDRLASE47"/>
</dbReference>
<evidence type="ECO:0000256" key="5">
    <source>
        <dbReference type="ARBA" id="ARBA00022692"/>
    </source>
</evidence>
<evidence type="ECO:0000256" key="3">
    <source>
        <dbReference type="ARBA" id="ARBA00004922"/>
    </source>
</evidence>
<evidence type="ECO:0000313" key="22">
    <source>
        <dbReference type="Proteomes" id="UP000008744"/>
    </source>
</evidence>
<comment type="similarity">
    <text evidence="4 20">Belongs to the glycosyl hydrolase 47 family.</text>
</comment>
<comment type="subcellular location">
    <subcellularLocation>
        <location evidence="2">Golgi apparatus membrane</location>
        <topology evidence="2">Single-pass type II membrane protein</topology>
    </subcellularLocation>
</comment>
<dbReference type="SUPFAM" id="SSF48225">
    <property type="entry name" value="Seven-hairpin glycosidases"/>
    <property type="match status" value="1"/>
</dbReference>
<keyword evidence="15 20" id="KW-0326">Glycosidase</keyword>
<keyword evidence="12" id="KW-0472">Membrane</keyword>
<dbReference type="SMR" id="B4GNF3"/>
<keyword evidence="5" id="KW-0812">Transmembrane</keyword>
<dbReference type="PANTHER" id="PTHR11742">
    <property type="entry name" value="MANNOSYL-OLIGOSACCHARIDE ALPHA-1,2-MANNOSIDASE-RELATED"/>
    <property type="match status" value="1"/>
</dbReference>
<dbReference type="Pfam" id="PF01532">
    <property type="entry name" value="Glyco_hydro_47"/>
    <property type="match status" value="1"/>
</dbReference>
<dbReference type="GO" id="GO:0005509">
    <property type="term" value="F:calcium ion binding"/>
    <property type="evidence" value="ECO:0007669"/>
    <property type="project" value="InterPro"/>
</dbReference>
<dbReference type="GO" id="GO:0004571">
    <property type="term" value="F:mannosyl-oligosaccharide 1,2-alpha-mannosidase activity"/>
    <property type="evidence" value="ECO:0007669"/>
    <property type="project" value="UniProtKB-EC"/>
</dbReference>
<dbReference type="OMA" id="VWGTNEF"/>
<dbReference type="Gene3D" id="1.50.10.10">
    <property type="match status" value="1"/>
</dbReference>
<dbReference type="AlphaFoldDB" id="B4GNF3"/>